<dbReference type="AlphaFoldDB" id="A0A1F4W1Y2"/>
<name>A0A1F4W1Y2_UNCKA</name>
<feature type="transmembrane region" description="Helical" evidence="1">
    <location>
        <begin position="32"/>
        <end position="53"/>
    </location>
</feature>
<dbReference type="PANTHER" id="PTHR36833">
    <property type="entry name" value="SLR0610 PROTEIN-RELATED"/>
    <property type="match status" value="1"/>
</dbReference>
<accession>A0A1F4W1Y2</accession>
<keyword evidence="1" id="KW-0472">Membrane</keyword>
<dbReference type="InterPro" id="IPR010390">
    <property type="entry name" value="ABC-2_transporter-like"/>
</dbReference>
<comment type="caution">
    <text evidence="2">The sequence shown here is derived from an EMBL/GenBank/DDBJ whole genome shotgun (WGS) entry which is preliminary data.</text>
</comment>
<feature type="transmembrane region" description="Helical" evidence="1">
    <location>
        <begin position="149"/>
        <end position="180"/>
    </location>
</feature>
<evidence type="ECO:0000313" key="2">
    <source>
        <dbReference type="EMBL" id="OGC63401.1"/>
    </source>
</evidence>
<feature type="transmembrane region" description="Helical" evidence="1">
    <location>
        <begin position="237"/>
        <end position="257"/>
    </location>
</feature>
<evidence type="ECO:0000256" key="1">
    <source>
        <dbReference type="SAM" id="Phobius"/>
    </source>
</evidence>
<dbReference type="EMBL" id="MEVT01000006">
    <property type="protein sequence ID" value="OGC63401.1"/>
    <property type="molecule type" value="Genomic_DNA"/>
</dbReference>
<keyword evidence="1" id="KW-0812">Transmembrane</keyword>
<dbReference type="PANTHER" id="PTHR36833:SF1">
    <property type="entry name" value="INTEGRAL MEMBRANE TRANSPORT PROTEIN"/>
    <property type="match status" value="1"/>
</dbReference>
<proteinExistence type="predicted"/>
<evidence type="ECO:0000313" key="3">
    <source>
        <dbReference type="Proteomes" id="UP000176614"/>
    </source>
</evidence>
<feature type="transmembrane region" description="Helical" evidence="1">
    <location>
        <begin position="122"/>
        <end position="143"/>
    </location>
</feature>
<gene>
    <name evidence="2" type="ORF">A2264_01585</name>
</gene>
<keyword evidence="1" id="KW-1133">Transmembrane helix</keyword>
<protein>
    <recommendedName>
        <fullName evidence="4">ABC transporter permease</fullName>
    </recommendedName>
</protein>
<organism evidence="2 3">
    <name type="scientific">candidate division WWE3 bacterium RIFOXYA2_FULL_46_9</name>
    <dbReference type="NCBI Taxonomy" id="1802636"/>
    <lineage>
        <taxon>Bacteria</taxon>
        <taxon>Katanobacteria</taxon>
    </lineage>
</organism>
<feature type="transmembrane region" description="Helical" evidence="1">
    <location>
        <begin position="65"/>
        <end position="85"/>
    </location>
</feature>
<dbReference type="Proteomes" id="UP000176614">
    <property type="component" value="Unassembled WGS sequence"/>
</dbReference>
<evidence type="ECO:0008006" key="4">
    <source>
        <dbReference type="Google" id="ProtNLM"/>
    </source>
</evidence>
<reference evidence="2 3" key="1">
    <citation type="journal article" date="2016" name="Nat. Commun.">
        <title>Thousands of microbial genomes shed light on interconnected biogeochemical processes in an aquifer system.</title>
        <authorList>
            <person name="Anantharaman K."/>
            <person name="Brown C.T."/>
            <person name="Hug L.A."/>
            <person name="Sharon I."/>
            <person name="Castelle C.J."/>
            <person name="Probst A.J."/>
            <person name="Thomas B.C."/>
            <person name="Singh A."/>
            <person name="Wilkins M.J."/>
            <person name="Karaoz U."/>
            <person name="Brodie E.L."/>
            <person name="Williams K.H."/>
            <person name="Hubbard S.S."/>
            <person name="Banfield J.F."/>
        </authorList>
    </citation>
    <scope>NUCLEOTIDE SEQUENCE [LARGE SCALE GENOMIC DNA]</scope>
</reference>
<dbReference type="Pfam" id="PF06182">
    <property type="entry name" value="ABC2_membrane_6"/>
    <property type="match status" value="1"/>
</dbReference>
<sequence length="269" mass="30911">MKLLEIKRYWNFFKKIFEMQAMQNAEYRADMIMVFLASWGYMVMSLVFLFVFFGNVTEIGGWNKYETITLFAVGQLVFYLNWSFFGSVSEAVGKFIQEGSLDRFLLYPLNALYNISVCSPDFIVTIPSFIFTGAVLVWGYIHLESETGLAGMILCVLLMIVGCLQVTFYNLCISLLSFWLTDVRSIHRVRIRLQDLYKFPRDIYPQGSIRAIFTYVIPIALTAYVPAYVLVKGFDLSLILVYLFVTVMLFGLTLLLWGMGKKVYSSVSS</sequence>
<feature type="transmembrane region" description="Helical" evidence="1">
    <location>
        <begin position="211"/>
        <end position="231"/>
    </location>
</feature>